<dbReference type="Pfam" id="PF00072">
    <property type="entry name" value="Response_reg"/>
    <property type="match status" value="1"/>
</dbReference>
<dbReference type="Gene3D" id="3.30.565.10">
    <property type="entry name" value="Histidine kinase-like ATPase, C-terminal domain"/>
    <property type="match status" value="1"/>
</dbReference>
<gene>
    <name evidence="8" type="ORF">G4V39_05435</name>
</gene>
<dbReference type="InterPro" id="IPR003594">
    <property type="entry name" value="HATPase_dom"/>
</dbReference>
<keyword evidence="9" id="KW-1185">Reference proteome</keyword>
<dbReference type="AlphaFoldDB" id="A0A6G7PVN1"/>
<reference evidence="8 9" key="1">
    <citation type="submission" date="2020-02" db="EMBL/GenBank/DDBJ databases">
        <title>Genome analysis of Thermosulfuriphilus ammonigenes ST65T, an anaerobic thermophilic chemolithoautotrophic bacterium isolated from a deep-sea hydrothermal vent.</title>
        <authorList>
            <person name="Slobodkina G."/>
            <person name="Allioux M."/>
            <person name="Merkel A."/>
            <person name="Alain K."/>
            <person name="Jebbar M."/>
            <person name="Slobodkin A."/>
        </authorList>
    </citation>
    <scope>NUCLEOTIDE SEQUENCE [LARGE SCALE GENOMIC DNA]</scope>
    <source>
        <strain evidence="8 9">ST65</strain>
    </source>
</reference>
<name>A0A6G7PVN1_9BACT</name>
<dbReference type="PRINTS" id="PR00344">
    <property type="entry name" value="BCTRLSENSOR"/>
</dbReference>
<evidence type="ECO:0000256" key="7">
    <source>
        <dbReference type="ARBA" id="ARBA00023012"/>
    </source>
</evidence>
<dbReference type="GO" id="GO:0000155">
    <property type="term" value="F:phosphorelay sensor kinase activity"/>
    <property type="evidence" value="ECO:0007669"/>
    <property type="project" value="InterPro"/>
</dbReference>
<dbReference type="InterPro" id="IPR000014">
    <property type="entry name" value="PAS"/>
</dbReference>
<dbReference type="PANTHER" id="PTHR43065:SF46">
    <property type="entry name" value="C4-DICARBOXYLATE TRANSPORT SENSOR PROTEIN DCTB"/>
    <property type="match status" value="1"/>
</dbReference>
<proteinExistence type="predicted"/>
<evidence type="ECO:0000313" key="8">
    <source>
        <dbReference type="EMBL" id="QIJ71744.1"/>
    </source>
</evidence>
<keyword evidence="6" id="KW-0067">ATP-binding</keyword>
<keyword evidence="7" id="KW-0902">Two-component regulatory system</keyword>
<dbReference type="Gene3D" id="3.30.450.20">
    <property type="entry name" value="PAS domain"/>
    <property type="match status" value="1"/>
</dbReference>
<dbReference type="InterPro" id="IPR011006">
    <property type="entry name" value="CheY-like_superfamily"/>
</dbReference>
<dbReference type="Pfam" id="PF02518">
    <property type="entry name" value="HATPase_c"/>
    <property type="match status" value="1"/>
</dbReference>
<evidence type="ECO:0000256" key="2">
    <source>
        <dbReference type="ARBA" id="ARBA00012438"/>
    </source>
</evidence>
<organism evidence="8 9">
    <name type="scientific">Thermosulfuriphilus ammonigenes</name>
    <dbReference type="NCBI Taxonomy" id="1936021"/>
    <lineage>
        <taxon>Bacteria</taxon>
        <taxon>Pseudomonadati</taxon>
        <taxon>Thermodesulfobacteriota</taxon>
        <taxon>Thermodesulfobacteria</taxon>
        <taxon>Thermodesulfobacteriales</taxon>
        <taxon>Thermodesulfobacteriaceae</taxon>
        <taxon>Thermosulfuriphilus</taxon>
    </lineage>
</organism>
<dbReference type="Gene3D" id="1.10.287.130">
    <property type="match status" value="1"/>
</dbReference>
<dbReference type="RefSeq" id="WP_166031962.1">
    <property type="nucleotide sequence ID" value="NZ_CP048877.1"/>
</dbReference>
<dbReference type="InterPro" id="IPR035965">
    <property type="entry name" value="PAS-like_dom_sf"/>
</dbReference>
<evidence type="ECO:0000256" key="4">
    <source>
        <dbReference type="ARBA" id="ARBA00022741"/>
    </source>
</evidence>
<dbReference type="InterPro" id="IPR036890">
    <property type="entry name" value="HATPase_C_sf"/>
</dbReference>
<dbReference type="PROSITE" id="PS50112">
    <property type="entry name" value="PAS"/>
    <property type="match status" value="1"/>
</dbReference>
<evidence type="ECO:0000256" key="5">
    <source>
        <dbReference type="ARBA" id="ARBA00022777"/>
    </source>
</evidence>
<dbReference type="Pfam" id="PF13188">
    <property type="entry name" value="PAS_8"/>
    <property type="match status" value="2"/>
</dbReference>
<dbReference type="CDD" id="cd00156">
    <property type="entry name" value="REC"/>
    <property type="match status" value="1"/>
</dbReference>
<dbReference type="Gene3D" id="3.40.50.2300">
    <property type="match status" value="1"/>
</dbReference>
<dbReference type="SUPFAM" id="SSF52172">
    <property type="entry name" value="CheY-like"/>
    <property type="match status" value="1"/>
</dbReference>
<protein>
    <recommendedName>
        <fullName evidence="2">histidine kinase</fullName>
        <ecNumber evidence="2">2.7.13.3</ecNumber>
    </recommendedName>
</protein>
<dbReference type="EC" id="2.7.13.3" evidence="2"/>
<evidence type="ECO:0000256" key="6">
    <source>
        <dbReference type="ARBA" id="ARBA00022840"/>
    </source>
</evidence>
<dbReference type="EMBL" id="CP048877">
    <property type="protein sequence ID" value="QIJ71744.1"/>
    <property type="molecule type" value="Genomic_DNA"/>
</dbReference>
<dbReference type="Proteomes" id="UP000502179">
    <property type="component" value="Chromosome"/>
</dbReference>
<dbReference type="SUPFAM" id="SSF55874">
    <property type="entry name" value="ATPase domain of HSP90 chaperone/DNA topoisomerase II/histidine kinase"/>
    <property type="match status" value="1"/>
</dbReference>
<dbReference type="InterPro" id="IPR005467">
    <property type="entry name" value="His_kinase_dom"/>
</dbReference>
<dbReference type="InterPro" id="IPR036097">
    <property type="entry name" value="HisK_dim/P_sf"/>
</dbReference>
<dbReference type="SMART" id="SM00448">
    <property type="entry name" value="REC"/>
    <property type="match status" value="1"/>
</dbReference>
<dbReference type="KEGG" id="tav:G4V39_05435"/>
<accession>A0A6G7PVN1</accession>
<evidence type="ECO:0000313" key="9">
    <source>
        <dbReference type="Proteomes" id="UP000502179"/>
    </source>
</evidence>
<dbReference type="PROSITE" id="PS50110">
    <property type="entry name" value="RESPONSE_REGULATORY"/>
    <property type="match status" value="1"/>
</dbReference>
<sequence length="602" mass="67570">MPKMTEADARIEYLVARHLPEPVLVLDDQKALVFANGRAKELFSGQLEEIVPTLPLWTGGRYRRFFWKRRVFETLCEEVRHQSSLYLIVILRDITASYHLQSFLSDSESHYRELFNSVPVGLLLLSPEGQVKDANETAVGLLGYRSSWKLKRLSVEQVVPDLKLRNLLREGGSFEGRVQLRRADGATFWAYVKLICSSVGRRCLLAFMDVSQLVAAEERLQVAQRLETLGRLAAGVAHDFNNVLTIFASGLEFLKLRYLQAKEECRPPSSSLLEMAGILEKMDQGLDRARSLTDRILFFARGGLKKKELIEVGEFVRRFTDISRALLGPGVAFHLELPEGPLYILADPSSLEHVFYNLLTNARDALGGEGEVRLRIYRQYLATDKRLPWGEIPAGGYVVFEVTDNGCGIAAEDLPHIFEPFYTTKEPGKGTGLGLATVFQIVRTFDGQIEVESAPGKGATFRIYLPEASGREKVPEASSKKTVSPRIRKVLIIDDEESLLELMAQSLKDLGLEVQVASKCEALSRLASRFGDVELVVMDYYMPGLSGKDCLREIRRLFPRAKVVVSSGYLSEELKEEAQALGASGFLRKPYRLHELLQFMAT</sequence>
<keyword evidence="5" id="KW-0418">Kinase</keyword>
<dbReference type="PROSITE" id="PS50109">
    <property type="entry name" value="HIS_KIN"/>
    <property type="match status" value="1"/>
</dbReference>
<evidence type="ECO:0000256" key="3">
    <source>
        <dbReference type="ARBA" id="ARBA00022679"/>
    </source>
</evidence>
<dbReference type="PANTHER" id="PTHR43065">
    <property type="entry name" value="SENSOR HISTIDINE KINASE"/>
    <property type="match status" value="1"/>
</dbReference>
<dbReference type="InterPro" id="IPR004358">
    <property type="entry name" value="Sig_transdc_His_kin-like_C"/>
</dbReference>
<keyword evidence="4" id="KW-0547">Nucleotide-binding</keyword>
<dbReference type="NCBIfam" id="TIGR00229">
    <property type="entry name" value="sensory_box"/>
    <property type="match status" value="1"/>
</dbReference>
<dbReference type="GO" id="GO:0005524">
    <property type="term" value="F:ATP binding"/>
    <property type="evidence" value="ECO:0007669"/>
    <property type="project" value="UniProtKB-KW"/>
</dbReference>
<evidence type="ECO:0000256" key="1">
    <source>
        <dbReference type="ARBA" id="ARBA00000085"/>
    </source>
</evidence>
<keyword evidence="3" id="KW-0808">Transferase</keyword>
<comment type="catalytic activity">
    <reaction evidence="1">
        <text>ATP + protein L-histidine = ADP + protein N-phospho-L-histidine.</text>
        <dbReference type="EC" id="2.7.13.3"/>
    </reaction>
</comment>
<dbReference type="SMART" id="SM00091">
    <property type="entry name" value="PAS"/>
    <property type="match status" value="2"/>
</dbReference>
<dbReference type="SUPFAM" id="SSF47384">
    <property type="entry name" value="Homodimeric domain of signal transducing histidine kinase"/>
    <property type="match status" value="1"/>
</dbReference>
<dbReference type="CDD" id="cd00130">
    <property type="entry name" value="PAS"/>
    <property type="match status" value="1"/>
</dbReference>
<dbReference type="SUPFAM" id="SSF55785">
    <property type="entry name" value="PYP-like sensor domain (PAS domain)"/>
    <property type="match status" value="1"/>
</dbReference>
<dbReference type="InterPro" id="IPR001789">
    <property type="entry name" value="Sig_transdc_resp-reg_receiver"/>
</dbReference>
<dbReference type="SMART" id="SM00387">
    <property type="entry name" value="HATPase_c"/>
    <property type="match status" value="1"/>
</dbReference>